<dbReference type="RefSeq" id="WP_275649932.1">
    <property type="nucleotide sequence ID" value="NZ_JARFVA010000004.1"/>
</dbReference>
<organism evidence="3 4">
    <name type="scientific">Flagellimonas okinawensis</name>
    <dbReference type="NCBI Taxonomy" id="3031324"/>
    <lineage>
        <taxon>Bacteria</taxon>
        <taxon>Pseudomonadati</taxon>
        <taxon>Bacteroidota</taxon>
        <taxon>Flavobacteriia</taxon>
        <taxon>Flavobacteriales</taxon>
        <taxon>Flavobacteriaceae</taxon>
        <taxon>Flagellimonas</taxon>
    </lineage>
</organism>
<keyword evidence="1" id="KW-0472">Membrane</keyword>
<sequence length="169" mass="18507">MIKKSTFKLSAILMATTILFSSCASIVSKSSYPISINSAPSEAKIVIKDKKGIEIFSGQTPATLKLRAGSGFFGKARYQVTFSKTGYDTKTVPVEFKMDGWYFGNLLLGGLIGMLIIDPATGAMYKLDTEFLNETLVQATASNQNDGLQVYDLNEIPTEWKSHLEQVSE</sequence>
<evidence type="ECO:0000256" key="1">
    <source>
        <dbReference type="SAM" id="Phobius"/>
    </source>
</evidence>
<dbReference type="PROSITE" id="PS51257">
    <property type="entry name" value="PROKAR_LIPOPROTEIN"/>
    <property type="match status" value="1"/>
</dbReference>
<evidence type="ECO:0000313" key="4">
    <source>
        <dbReference type="Proteomes" id="UP001217083"/>
    </source>
</evidence>
<evidence type="ECO:0008006" key="5">
    <source>
        <dbReference type="Google" id="ProtNLM"/>
    </source>
</evidence>
<feature type="signal peptide" evidence="2">
    <location>
        <begin position="1"/>
        <end position="24"/>
    </location>
</feature>
<evidence type="ECO:0000256" key="2">
    <source>
        <dbReference type="SAM" id="SignalP"/>
    </source>
</evidence>
<dbReference type="EMBL" id="JARFVA010000004">
    <property type="protein sequence ID" value="MDF0707965.1"/>
    <property type="molecule type" value="Genomic_DNA"/>
</dbReference>
<keyword evidence="1" id="KW-1133">Transmembrane helix</keyword>
<feature type="transmembrane region" description="Helical" evidence="1">
    <location>
        <begin position="100"/>
        <end position="117"/>
    </location>
</feature>
<protein>
    <recommendedName>
        <fullName evidence="5">PEGA domain-containing protein</fullName>
    </recommendedName>
</protein>
<proteinExistence type="predicted"/>
<accession>A0ABT5XPZ0</accession>
<reference evidence="3 4" key="1">
    <citation type="submission" date="2023-03" db="EMBL/GenBank/DDBJ databases">
        <title>Muricauda XX sp. nov. and Muricauda XXX sp. nov., two novel species isolated from Okinawa Trough.</title>
        <authorList>
            <person name="Cao W."/>
            <person name="Deng X."/>
        </authorList>
    </citation>
    <scope>NUCLEOTIDE SEQUENCE [LARGE SCALE GENOMIC DNA]</scope>
    <source>
        <strain evidence="3 4">81s02</strain>
    </source>
</reference>
<gene>
    <name evidence="3" type="ORF">PY091_12115</name>
</gene>
<keyword evidence="1" id="KW-0812">Transmembrane</keyword>
<keyword evidence="4" id="KW-1185">Reference proteome</keyword>
<evidence type="ECO:0000313" key="3">
    <source>
        <dbReference type="EMBL" id="MDF0707965.1"/>
    </source>
</evidence>
<feature type="chain" id="PRO_5047334304" description="PEGA domain-containing protein" evidence="2">
    <location>
        <begin position="25"/>
        <end position="169"/>
    </location>
</feature>
<comment type="caution">
    <text evidence="3">The sequence shown here is derived from an EMBL/GenBank/DDBJ whole genome shotgun (WGS) entry which is preliminary data.</text>
</comment>
<dbReference type="Proteomes" id="UP001217083">
    <property type="component" value="Unassembled WGS sequence"/>
</dbReference>
<keyword evidence="2" id="KW-0732">Signal</keyword>
<name>A0ABT5XPZ0_9FLAO</name>